<dbReference type="PANTHER" id="PTHR43479">
    <property type="entry name" value="ACREF/ENVCD OPERON REPRESSOR-RELATED"/>
    <property type="match status" value="1"/>
</dbReference>
<evidence type="ECO:0000256" key="1">
    <source>
        <dbReference type="ARBA" id="ARBA00023125"/>
    </source>
</evidence>
<comment type="caution">
    <text evidence="4">The sequence shown here is derived from an EMBL/GenBank/DDBJ whole genome shotgun (WGS) entry which is preliminary data.</text>
</comment>
<feature type="DNA-binding region" description="H-T-H motif" evidence="2">
    <location>
        <begin position="91"/>
        <end position="110"/>
    </location>
</feature>
<evidence type="ECO:0000313" key="5">
    <source>
        <dbReference type="Proteomes" id="UP000004893"/>
    </source>
</evidence>
<keyword evidence="1 2" id="KW-0238">DNA-binding</keyword>
<dbReference type="GO" id="GO:0003677">
    <property type="term" value="F:DNA binding"/>
    <property type="evidence" value="ECO:0007669"/>
    <property type="project" value="UniProtKB-UniRule"/>
</dbReference>
<reference evidence="4" key="1">
    <citation type="submission" date="2009-02" db="EMBL/GenBank/DDBJ databases">
        <authorList>
            <person name="Fulton L."/>
            <person name="Clifton S."/>
            <person name="Fulton B."/>
            <person name="Xu J."/>
            <person name="Minx P."/>
            <person name="Pepin K.H."/>
            <person name="Johnson M."/>
            <person name="Bhonagiri V."/>
            <person name="Nash W.E."/>
            <person name="Mardis E.R."/>
            <person name="Wilson R.K."/>
        </authorList>
    </citation>
    <scope>NUCLEOTIDE SEQUENCE [LARGE SCALE GENOMIC DNA]</scope>
    <source>
        <strain evidence="4">DSM 15053</strain>
    </source>
</reference>
<dbReference type="Gene3D" id="1.10.357.10">
    <property type="entry name" value="Tetracycline Repressor, domain 2"/>
    <property type="match status" value="1"/>
</dbReference>
<evidence type="ECO:0000259" key="3">
    <source>
        <dbReference type="PROSITE" id="PS50977"/>
    </source>
</evidence>
<dbReference type="PANTHER" id="PTHR43479:SF7">
    <property type="entry name" value="TETR-FAMILY TRANSCRIPTIONAL REGULATOR"/>
    <property type="match status" value="1"/>
</dbReference>
<dbReference type="Proteomes" id="UP000004893">
    <property type="component" value="Unassembled WGS sequence"/>
</dbReference>
<dbReference type="HOGENOM" id="CLU_1169047_0_0_9"/>
<gene>
    <name evidence="4" type="ORF">CLOHYLEM_04878</name>
</gene>
<dbReference type="EMBL" id="ABYI02000018">
    <property type="protein sequence ID" value="EEG74917.1"/>
    <property type="molecule type" value="Genomic_DNA"/>
</dbReference>
<keyword evidence="5" id="KW-1185">Reference proteome</keyword>
<name>C0BYI9_9FIRM</name>
<dbReference type="PROSITE" id="PS50977">
    <property type="entry name" value="HTH_TETR_2"/>
    <property type="match status" value="1"/>
</dbReference>
<accession>C0BYI9</accession>
<evidence type="ECO:0000256" key="2">
    <source>
        <dbReference type="PROSITE-ProRule" id="PRU00335"/>
    </source>
</evidence>
<dbReference type="Pfam" id="PF00440">
    <property type="entry name" value="TetR_N"/>
    <property type="match status" value="1"/>
</dbReference>
<dbReference type="InterPro" id="IPR001647">
    <property type="entry name" value="HTH_TetR"/>
</dbReference>
<feature type="domain" description="HTH tetR-type" evidence="3">
    <location>
        <begin position="68"/>
        <end position="128"/>
    </location>
</feature>
<dbReference type="AlphaFoldDB" id="C0BYI9"/>
<reference evidence="4" key="2">
    <citation type="submission" date="2013-06" db="EMBL/GenBank/DDBJ databases">
        <title>Draft genome sequence of Clostridium hylemonae (DSM 15053).</title>
        <authorList>
            <person name="Sudarsanam P."/>
            <person name="Ley R."/>
            <person name="Guruge J."/>
            <person name="Turnbaugh P.J."/>
            <person name="Mahowald M."/>
            <person name="Liep D."/>
            <person name="Gordon J."/>
        </authorList>
    </citation>
    <scope>NUCLEOTIDE SEQUENCE</scope>
    <source>
        <strain evidence="4">DSM 15053</strain>
    </source>
</reference>
<dbReference type="InterPro" id="IPR009057">
    <property type="entry name" value="Homeodomain-like_sf"/>
</dbReference>
<organism evidence="4 5">
    <name type="scientific">[Clostridium] hylemonae DSM 15053</name>
    <dbReference type="NCBI Taxonomy" id="553973"/>
    <lineage>
        <taxon>Bacteria</taxon>
        <taxon>Bacillati</taxon>
        <taxon>Bacillota</taxon>
        <taxon>Clostridia</taxon>
        <taxon>Lachnospirales</taxon>
        <taxon>Lachnospiraceae</taxon>
    </lineage>
</organism>
<proteinExistence type="predicted"/>
<protein>
    <submittedName>
        <fullName evidence="4">Transcriptional regulator, TetR family</fullName>
    </submittedName>
</protein>
<dbReference type="InterPro" id="IPR050624">
    <property type="entry name" value="HTH-type_Tx_Regulator"/>
</dbReference>
<dbReference type="eggNOG" id="COG1309">
    <property type="taxonomic scope" value="Bacteria"/>
</dbReference>
<evidence type="ECO:0000313" key="4">
    <source>
        <dbReference type="EMBL" id="EEG74917.1"/>
    </source>
</evidence>
<sequence>MKKVPYLRGYGAFFIKEEIDRKIFPQYNKHKLNNKHVSINFKQSKAGLLRIFSRAGEKVMNENDLRVIKTMEAVESSFLDMLDELPAEKITVRELSRRAKINTGTFYLHFQNIDDLYDKLIQAFFDEFIASIDYFPLFISQPELFLKKLRNTVHQKIAHCRRLFKHRDMSLSKPCLIRLLRKKIYESCPLEVSRENDIRLEAVLTSLFHMNLKYDQECPEIIQKVFTDMIRGLFVTL</sequence>
<dbReference type="SUPFAM" id="SSF46689">
    <property type="entry name" value="Homeodomain-like"/>
    <property type="match status" value="1"/>
</dbReference>
<dbReference type="STRING" id="553973.CLOHYLEM_04878"/>